<evidence type="ECO:0000256" key="7">
    <source>
        <dbReference type="ARBA" id="ARBA00023239"/>
    </source>
</evidence>
<dbReference type="GO" id="GO:0016829">
    <property type="term" value="F:lyase activity"/>
    <property type="evidence" value="ECO:0007669"/>
    <property type="project" value="UniProtKB-KW"/>
</dbReference>
<evidence type="ECO:0000256" key="1">
    <source>
        <dbReference type="ARBA" id="ARBA00005091"/>
    </source>
</evidence>
<evidence type="ECO:0000256" key="3">
    <source>
        <dbReference type="ARBA" id="ARBA00022605"/>
    </source>
</evidence>
<dbReference type="InterPro" id="IPR010139">
    <property type="entry name" value="Imidazole-glycPsynth_HisH"/>
</dbReference>
<comment type="subunit">
    <text evidence="2">Heterodimer of HisH and HisF.</text>
</comment>
<dbReference type="GO" id="GO:0004359">
    <property type="term" value="F:glutaminase activity"/>
    <property type="evidence" value="ECO:0007669"/>
    <property type="project" value="UniProtKB-EC"/>
</dbReference>
<dbReference type="EMBL" id="BARU01025768">
    <property type="protein sequence ID" value="GAH70286.1"/>
    <property type="molecule type" value="Genomic_DNA"/>
</dbReference>
<protein>
    <recommendedName>
        <fullName evidence="10">Glutamine amidotransferase domain-containing protein</fullName>
    </recommendedName>
</protein>
<evidence type="ECO:0000313" key="11">
    <source>
        <dbReference type="EMBL" id="GAH70286.1"/>
    </source>
</evidence>
<organism evidence="11">
    <name type="scientific">marine sediment metagenome</name>
    <dbReference type="NCBI Taxonomy" id="412755"/>
    <lineage>
        <taxon>unclassified sequences</taxon>
        <taxon>metagenomes</taxon>
        <taxon>ecological metagenomes</taxon>
    </lineage>
</organism>
<evidence type="ECO:0000259" key="10">
    <source>
        <dbReference type="Pfam" id="PF00117"/>
    </source>
</evidence>
<keyword evidence="4" id="KW-0378">Hydrolase</keyword>
<reference evidence="11" key="1">
    <citation type="journal article" date="2014" name="Front. Microbiol.">
        <title>High frequency of phylogenetically diverse reductive dehalogenase-homologous genes in deep subseafloor sedimentary metagenomes.</title>
        <authorList>
            <person name="Kawai M."/>
            <person name="Futagami T."/>
            <person name="Toyoda A."/>
            <person name="Takaki Y."/>
            <person name="Nishi S."/>
            <person name="Hori S."/>
            <person name="Arai W."/>
            <person name="Tsubouchi T."/>
            <person name="Morono Y."/>
            <person name="Uchiyama I."/>
            <person name="Ito T."/>
            <person name="Fujiyama A."/>
            <person name="Inagaki F."/>
            <person name="Takami H."/>
        </authorList>
    </citation>
    <scope>NUCLEOTIDE SEQUENCE</scope>
    <source>
        <strain evidence="11">Expedition CK06-06</strain>
    </source>
</reference>
<dbReference type="PROSITE" id="PS51273">
    <property type="entry name" value="GATASE_TYPE_1"/>
    <property type="match status" value="1"/>
</dbReference>
<keyword evidence="3" id="KW-0028">Amino-acid biosynthesis</keyword>
<evidence type="ECO:0000256" key="2">
    <source>
        <dbReference type="ARBA" id="ARBA00011152"/>
    </source>
</evidence>
<comment type="pathway">
    <text evidence="1">Amino-acid biosynthesis; L-histidine biosynthesis; L-histidine from 5-phospho-alpha-D-ribose 1-diphosphate: step 5/9.</text>
</comment>
<keyword evidence="7" id="KW-0456">Lyase</keyword>
<comment type="caution">
    <text evidence="11">The sequence shown here is derived from an EMBL/GenBank/DDBJ whole genome shotgun (WGS) entry which is preliminary data.</text>
</comment>
<dbReference type="UniPathway" id="UPA00031">
    <property type="reaction ID" value="UER00010"/>
</dbReference>
<sequence>SYYADPADEMVVVGRTEYGIRFASAVAHQNVAATQFHPEKSQAAGLALLENFVTRF</sequence>
<keyword evidence="6" id="KW-0368">Histidine biosynthesis</keyword>
<evidence type="ECO:0000256" key="6">
    <source>
        <dbReference type="ARBA" id="ARBA00023102"/>
    </source>
</evidence>
<feature type="non-terminal residue" evidence="11">
    <location>
        <position position="1"/>
    </location>
</feature>
<name>X1HJG8_9ZZZZ</name>
<evidence type="ECO:0000256" key="9">
    <source>
        <dbReference type="ARBA" id="ARBA00049534"/>
    </source>
</evidence>
<proteinExistence type="predicted"/>
<evidence type="ECO:0000256" key="8">
    <source>
        <dbReference type="ARBA" id="ARBA00047838"/>
    </source>
</evidence>
<dbReference type="Pfam" id="PF00117">
    <property type="entry name" value="GATase"/>
    <property type="match status" value="1"/>
</dbReference>
<dbReference type="InterPro" id="IPR017926">
    <property type="entry name" value="GATASE"/>
</dbReference>
<evidence type="ECO:0000256" key="5">
    <source>
        <dbReference type="ARBA" id="ARBA00022962"/>
    </source>
</evidence>
<dbReference type="Gene3D" id="3.40.50.880">
    <property type="match status" value="1"/>
</dbReference>
<dbReference type="SUPFAM" id="SSF52317">
    <property type="entry name" value="Class I glutamine amidotransferase-like"/>
    <property type="match status" value="1"/>
</dbReference>
<dbReference type="GO" id="GO:0000107">
    <property type="term" value="F:imidazoleglycerol-phosphate synthase activity"/>
    <property type="evidence" value="ECO:0007669"/>
    <property type="project" value="TreeGrafter"/>
</dbReference>
<keyword evidence="5" id="KW-0315">Glutamine amidotransferase</keyword>
<comment type="catalytic activity">
    <reaction evidence="9">
        <text>L-glutamine + H2O = L-glutamate + NH4(+)</text>
        <dbReference type="Rhea" id="RHEA:15889"/>
        <dbReference type="ChEBI" id="CHEBI:15377"/>
        <dbReference type="ChEBI" id="CHEBI:28938"/>
        <dbReference type="ChEBI" id="CHEBI:29985"/>
        <dbReference type="ChEBI" id="CHEBI:58359"/>
        <dbReference type="EC" id="3.5.1.2"/>
    </reaction>
</comment>
<dbReference type="InterPro" id="IPR029062">
    <property type="entry name" value="Class_I_gatase-like"/>
</dbReference>
<comment type="catalytic activity">
    <reaction evidence="8">
        <text>5-[(5-phospho-1-deoxy-D-ribulos-1-ylimino)methylamino]-1-(5-phospho-beta-D-ribosyl)imidazole-4-carboxamide + L-glutamine = D-erythro-1-(imidazol-4-yl)glycerol 3-phosphate + 5-amino-1-(5-phospho-beta-D-ribosyl)imidazole-4-carboxamide + L-glutamate + H(+)</text>
        <dbReference type="Rhea" id="RHEA:24793"/>
        <dbReference type="ChEBI" id="CHEBI:15378"/>
        <dbReference type="ChEBI" id="CHEBI:29985"/>
        <dbReference type="ChEBI" id="CHEBI:58278"/>
        <dbReference type="ChEBI" id="CHEBI:58359"/>
        <dbReference type="ChEBI" id="CHEBI:58475"/>
        <dbReference type="ChEBI" id="CHEBI:58525"/>
        <dbReference type="EC" id="4.3.2.10"/>
    </reaction>
</comment>
<dbReference type="PANTHER" id="PTHR42701:SF1">
    <property type="entry name" value="IMIDAZOLE GLYCEROL PHOSPHATE SYNTHASE SUBUNIT HISH"/>
    <property type="match status" value="1"/>
</dbReference>
<accession>X1HJG8</accession>
<dbReference type="AlphaFoldDB" id="X1HJG8"/>
<dbReference type="PANTHER" id="PTHR42701">
    <property type="entry name" value="IMIDAZOLE GLYCEROL PHOSPHATE SYNTHASE SUBUNIT HISH"/>
    <property type="match status" value="1"/>
</dbReference>
<evidence type="ECO:0000256" key="4">
    <source>
        <dbReference type="ARBA" id="ARBA00022801"/>
    </source>
</evidence>
<dbReference type="GO" id="GO:0000105">
    <property type="term" value="P:L-histidine biosynthetic process"/>
    <property type="evidence" value="ECO:0007669"/>
    <property type="project" value="UniProtKB-UniPathway"/>
</dbReference>
<feature type="domain" description="Glutamine amidotransferase" evidence="10">
    <location>
        <begin position="3"/>
        <end position="54"/>
    </location>
</feature>
<gene>
    <name evidence="11" type="ORF">S03H2_41473</name>
</gene>